<dbReference type="OrthoDB" id="237364at2"/>
<organism evidence="1 2">
    <name type="scientific">Ilumatobacter fluminis</name>
    <dbReference type="NCBI Taxonomy" id="467091"/>
    <lineage>
        <taxon>Bacteria</taxon>
        <taxon>Bacillati</taxon>
        <taxon>Actinomycetota</taxon>
        <taxon>Acidimicrobiia</taxon>
        <taxon>Acidimicrobiales</taxon>
        <taxon>Ilumatobacteraceae</taxon>
        <taxon>Ilumatobacter</taxon>
    </lineage>
</organism>
<gene>
    <name evidence="1" type="ORF">BDK89_0144</name>
</gene>
<protein>
    <submittedName>
        <fullName evidence="1">DGQHR domain-containing protein</fullName>
    </submittedName>
</protein>
<reference evidence="1 2" key="1">
    <citation type="submission" date="2019-03" db="EMBL/GenBank/DDBJ databases">
        <title>Sequencing the genomes of 1000 actinobacteria strains.</title>
        <authorList>
            <person name="Klenk H.-P."/>
        </authorList>
    </citation>
    <scope>NUCLEOTIDE SEQUENCE [LARGE SCALE GENOMIC DNA]</scope>
    <source>
        <strain evidence="1 2">DSM 18936</strain>
    </source>
</reference>
<accession>A0A4R7HVP2</accession>
<sequence length="382" mass="42353">MGRSDSAREYFVRRALQLHQSEQTALYFFSLTPGEILKIADISRIARDDAGDLIGYQRPSVRQHIKEITEYLDGDEVLFPNPIILALSPSARFIGSRGPHVSDGLASSGSIEIPVPLDGERKPGWIVDGQQRALALSRSQRTDLAVPVSAFVTHSVDLQRDQFLRINNTKPLPRGLVTELLPAVSGSLPPRLSMRKTPSAVCDVLNQDANSPFVGLIRRPSTPVEQRRAAIVTDTSIVNMVKESFQPTGCLFVYRDAASGETDFDQALAALNLYWAAVRDTFPDAWGKDPRHSRLMHGAGIRAMGRLMDRMLTAVNPRREGAADEVRRQLSAIAPQCHWTSGRWETLGLEWNEIQNVPRHINELSNHLLRLHAALDDVGAHA</sequence>
<dbReference type="RefSeq" id="WP_133867123.1">
    <property type="nucleotide sequence ID" value="NZ_SOAU01000001.1"/>
</dbReference>
<dbReference type="InterPro" id="IPR017601">
    <property type="entry name" value="DGQHR-contain_dom"/>
</dbReference>
<name>A0A4R7HVP2_9ACTN</name>
<dbReference type="NCBIfam" id="NF041060">
    <property type="entry name" value="DpdB"/>
    <property type="match status" value="1"/>
</dbReference>
<dbReference type="CDD" id="cd16413">
    <property type="entry name" value="DGQHR_domain"/>
    <property type="match status" value="1"/>
</dbReference>
<dbReference type="AlphaFoldDB" id="A0A4R7HVP2"/>
<evidence type="ECO:0000313" key="2">
    <source>
        <dbReference type="Proteomes" id="UP000294558"/>
    </source>
</evidence>
<dbReference type="InterPro" id="IPR017642">
    <property type="entry name" value="DNA_S_mod_DndB"/>
</dbReference>
<dbReference type="Pfam" id="PF14072">
    <property type="entry name" value="DndB"/>
    <property type="match status" value="1"/>
</dbReference>
<dbReference type="EMBL" id="SOAU01000001">
    <property type="protein sequence ID" value="TDT14589.1"/>
    <property type="molecule type" value="Genomic_DNA"/>
</dbReference>
<keyword evidence="2" id="KW-1185">Reference proteome</keyword>
<proteinExistence type="predicted"/>
<evidence type="ECO:0000313" key="1">
    <source>
        <dbReference type="EMBL" id="TDT14589.1"/>
    </source>
</evidence>
<dbReference type="NCBIfam" id="TIGR03187">
    <property type="entry name" value="DGQHR"/>
    <property type="match status" value="1"/>
</dbReference>
<dbReference type="Proteomes" id="UP000294558">
    <property type="component" value="Unassembled WGS sequence"/>
</dbReference>
<comment type="caution">
    <text evidence="1">The sequence shown here is derived from an EMBL/GenBank/DDBJ whole genome shotgun (WGS) entry which is preliminary data.</text>
</comment>